<dbReference type="EMBL" id="PZQS01000007">
    <property type="protein sequence ID" value="PVD27079.1"/>
    <property type="molecule type" value="Genomic_DNA"/>
</dbReference>
<gene>
    <name evidence="4" type="ORF">C0Q70_12229</name>
</gene>
<dbReference type="Gene3D" id="1.25.40.20">
    <property type="entry name" value="Ankyrin repeat-containing domain"/>
    <property type="match status" value="2"/>
</dbReference>
<organism evidence="4 5">
    <name type="scientific">Pomacea canaliculata</name>
    <name type="common">Golden apple snail</name>
    <dbReference type="NCBI Taxonomy" id="400727"/>
    <lineage>
        <taxon>Eukaryota</taxon>
        <taxon>Metazoa</taxon>
        <taxon>Spiralia</taxon>
        <taxon>Lophotrochozoa</taxon>
        <taxon>Mollusca</taxon>
        <taxon>Gastropoda</taxon>
        <taxon>Caenogastropoda</taxon>
        <taxon>Architaenioglossa</taxon>
        <taxon>Ampullarioidea</taxon>
        <taxon>Ampullariidae</taxon>
        <taxon>Pomacea</taxon>
    </lineage>
</organism>
<dbReference type="PROSITE" id="PS50297">
    <property type="entry name" value="ANK_REP_REGION"/>
    <property type="match status" value="1"/>
</dbReference>
<accession>A0A2T7P101</accession>
<dbReference type="PANTHER" id="PTHR24198:SF165">
    <property type="entry name" value="ANKYRIN REPEAT-CONTAINING PROTEIN-RELATED"/>
    <property type="match status" value="1"/>
</dbReference>
<evidence type="ECO:0000313" key="5">
    <source>
        <dbReference type="Proteomes" id="UP000245119"/>
    </source>
</evidence>
<keyword evidence="5" id="KW-1185">Reference proteome</keyword>
<dbReference type="SMART" id="SM00248">
    <property type="entry name" value="ANK"/>
    <property type="match status" value="5"/>
</dbReference>
<dbReference type="OrthoDB" id="10071127at2759"/>
<dbReference type="SUPFAM" id="SSF48403">
    <property type="entry name" value="Ankyrin repeat"/>
    <property type="match status" value="2"/>
</dbReference>
<evidence type="ECO:0000313" key="4">
    <source>
        <dbReference type="EMBL" id="PVD27079.1"/>
    </source>
</evidence>
<reference evidence="4 5" key="1">
    <citation type="submission" date="2018-04" db="EMBL/GenBank/DDBJ databases">
        <title>The genome of golden apple snail Pomacea canaliculata provides insight into stress tolerance and invasive adaptation.</title>
        <authorList>
            <person name="Liu C."/>
            <person name="Liu B."/>
            <person name="Ren Y."/>
            <person name="Zhang Y."/>
            <person name="Wang H."/>
            <person name="Li S."/>
            <person name="Jiang F."/>
            <person name="Yin L."/>
            <person name="Zhang G."/>
            <person name="Qian W."/>
            <person name="Fan W."/>
        </authorList>
    </citation>
    <scope>NUCLEOTIDE SEQUENCE [LARGE SCALE GENOMIC DNA]</scope>
    <source>
        <strain evidence="4">SZHN2017</strain>
        <tissue evidence="4">Muscle</tissue>
    </source>
</reference>
<comment type="caution">
    <text evidence="4">The sequence shown here is derived from an EMBL/GenBank/DDBJ whole genome shotgun (WGS) entry which is preliminary data.</text>
</comment>
<evidence type="ECO:0000256" key="1">
    <source>
        <dbReference type="ARBA" id="ARBA00022737"/>
    </source>
</evidence>
<dbReference type="PANTHER" id="PTHR24198">
    <property type="entry name" value="ANKYRIN REPEAT AND PROTEIN KINASE DOMAIN-CONTAINING PROTEIN"/>
    <property type="match status" value="1"/>
</dbReference>
<protein>
    <submittedName>
        <fullName evidence="4">Uncharacterized protein</fullName>
    </submittedName>
</protein>
<dbReference type="InterPro" id="IPR036770">
    <property type="entry name" value="Ankyrin_rpt-contain_sf"/>
</dbReference>
<keyword evidence="1" id="KW-0677">Repeat</keyword>
<evidence type="ECO:0000256" key="2">
    <source>
        <dbReference type="ARBA" id="ARBA00023043"/>
    </source>
</evidence>
<keyword evidence="2 3" id="KW-0040">ANK repeat</keyword>
<dbReference type="InterPro" id="IPR002110">
    <property type="entry name" value="Ankyrin_rpt"/>
</dbReference>
<dbReference type="Proteomes" id="UP000245119">
    <property type="component" value="Linkage Group LG7"/>
</dbReference>
<dbReference type="AlphaFoldDB" id="A0A2T7P101"/>
<sequence length="561" mass="62700">MAPLSLGLLQTTDRDVICGRRDHVMDNLTQVQHDDPHDSSLPEGAVLLNSASEAGNWHLVRDVISDADVSPSGIRQSFLLQKLESATVDHHLVRDILKEIFSSEASVRTMKSIAQDVLIKAAHCDNWEFLIDFLLTTESLFDDETSLLSVVRLMASSQMLQANPFLHMDVFSALWKHANQKIIDSKDNGVQNTLVQMAAELNMWSRVCDLLVTKPDLNLLDREGLSVLHRLVMCPDSRFDSLLPVVLENGADVHIKTKKGDTILHLTAKHQKITTSLPPLHLPDSKDQDKREQAKTKILEEYRSQCAESKRQLLAKLISSCQNLDDQDDLGNTAMIVAAKTDNWEFMKLLLEHGARADIVDLYQRSVLHILATKQTFTDALACRNLVALCLSRGAEVNSRDVYGNSVLHLTVQSRHWILFELLIDCGAEPGHIFLPRYFVSSGLHSVTHGCESAELDTLISLLELGLVSRQNHDEDEDDDEDLASPTRLAVETKNIPALKILIECDVSCNSELRALNADIKHTCTDTLNIFSINTKEAARTQQSLRLDNVHPLFLSQASRN</sequence>
<dbReference type="Pfam" id="PF12796">
    <property type="entry name" value="Ank_2"/>
    <property type="match status" value="1"/>
</dbReference>
<feature type="repeat" description="ANK" evidence="3">
    <location>
        <begin position="330"/>
        <end position="362"/>
    </location>
</feature>
<dbReference type="STRING" id="400727.A0A2T7P101"/>
<evidence type="ECO:0000256" key="3">
    <source>
        <dbReference type="PROSITE-ProRule" id="PRU00023"/>
    </source>
</evidence>
<name>A0A2T7P101_POMCA</name>
<dbReference type="PROSITE" id="PS50088">
    <property type="entry name" value="ANK_REPEAT"/>
    <property type="match status" value="1"/>
</dbReference>
<proteinExistence type="predicted"/>